<dbReference type="SUPFAM" id="SSF50911">
    <property type="entry name" value="Mannose 6-phosphate receptor domain"/>
    <property type="match status" value="2"/>
</dbReference>
<keyword evidence="4" id="KW-1015">Disulfide bond</keyword>
<accession>A0ABD6EBL2</accession>
<dbReference type="PANTHER" id="PTHR15414:SF0">
    <property type="entry name" value="ENDOPLASMIC RETICULUM LECTIN 1"/>
    <property type="match status" value="1"/>
</dbReference>
<feature type="domain" description="MRH" evidence="9">
    <location>
        <begin position="24"/>
        <end position="149"/>
    </location>
</feature>
<evidence type="ECO:0000256" key="4">
    <source>
        <dbReference type="ARBA" id="ARBA00023157"/>
    </source>
</evidence>
<name>A0ABD6EBL2_9BILA</name>
<comment type="function">
    <text evidence="5">Probable lectin that binds selectively to improperly folded lumenal proteins. May function in endoplasmic reticulum quality control and endoplasmic reticulum-associated degradation (ERAD) of both non-glycosylated proteins and glycoproteins.</text>
</comment>
<evidence type="ECO:0000256" key="6">
    <source>
        <dbReference type="ARBA" id="ARBA00041108"/>
    </source>
</evidence>
<evidence type="ECO:0000256" key="5">
    <source>
        <dbReference type="ARBA" id="ARBA00037585"/>
    </source>
</evidence>
<dbReference type="AlphaFoldDB" id="A0ABD6EBL2"/>
<feature type="compositionally biased region" description="Basic and acidic residues" evidence="8">
    <location>
        <begin position="230"/>
        <end position="243"/>
    </location>
</feature>
<feature type="domain" description="MRH" evidence="9">
    <location>
        <begin position="268"/>
        <end position="394"/>
    </location>
</feature>
<feature type="region of interest" description="Disordered" evidence="8">
    <location>
        <begin position="206"/>
        <end position="254"/>
    </location>
</feature>
<sequence length="418" mass="47844">MRKKVEKYSGPSPADLVKSLYDERVCSYRLEPYWTYEICHGRYVLQYHEDHEIRRNEFYLGNFRWEQTRQDDKDFDELNPKKRKIDDKDLPYYPVIYRQGTVCDITGKPRTITVMYVCLANAKNQVYSLSEVSSCTYEAIILTNRLCSHPSFRPIAVKENEIICYSTDQTKTSPKPLALAALEKEQSEAIENEYIISAPPNFPTHLVSNEDIDDGDDDDDSDTTVILPKDTSHPDARYSEGSRHPSWHFSSDSSDKSGQENAFILNGKHCIYGGGSGWWKYEFCYGEKVIQFHDDPGKGRTEILLGLFNKEIHKHWMAQNPHKRPVKVNGQVIQISQFYGGGDVCAEENIHRSVEVRIRCRTTQGSQSAVTLYLLEPHTCRYILGVESPAFCALLQNVDEEGLLPPIMSESSSKNAEL</sequence>
<evidence type="ECO:0000256" key="3">
    <source>
        <dbReference type="ARBA" id="ARBA00022824"/>
    </source>
</evidence>
<dbReference type="PANTHER" id="PTHR15414">
    <property type="entry name" value="OS-9-RELATED"/>
    <property type="match status" value="1"/>
</dbReference>
<dbReference type="InterPro" id="IPR012913">
    <property type="entry name" value="OS9-like_dom"/>
</dbReference>
<dbReference type="FunFam" id="2.70.130.10:FF:000001">
    <property type="entry name" value="Endoplasmic reticulum lectin 1"/>
    <property type="match status" value="1"/>
</dbReference>
<protein>
    <recommendedName>
        <fullName evidence="6">Endoplasmic reticulum lectin 1</fullName>
    </recommendedName>
    <alternativeName>
        <fullName evidence="7">ER lectin</fullName>
    </alternativeName>
</protein>
<keyword evidence="2" id="KW-0732">Signal</keyword>
<keyword evidence="11" id="KW-1185">Reference proteome</keyword>
<dbReference type="Gene3D" id="2.70.130.10">
    <property type="entry name" value="Mannose-6-phosphate receptor binding domain"/>
    <property type="match status" value="2"/>
</dbReference>
<evidence type="ECO:0000313" key="10">
    <source>
        <dbReference type="EMBL" id="MFH4977373.1"/>
    </source>
</evidence>
<comment type="subcellular location">
    <subcellularLocation>
        <location evidence="1">Endoplasmic reticulum</location>
    </subcellularLocation>
</comment>
<evidence type="ECO:0000313" key="11">
    <source>
        <dbReference type="Proteomes" id="UP001608902"/>
    </source>
</evidence>
<evidence type="ECO:0000256" key="2">
    <source>
        <dbReference type="ARBA" id="ARBA00022729"/>
    </source>
</evidence>
<dbReference type="InterPro" id="IPR044865">
    <property type="entry name" value="MRH_dom"/>
</dbReference>
<dbReference type="InterPro" id="IPR045149">
    <property type="entry name" value="OS-9-like"/>
</dbReference>
<gene>
    <name evidence="10" type="ORF">AB6A40_004082</name>
</gene>
<evidence type="ECO:0000259" key="9">
    <source>
        <dbReference type="PROSITE" id="PS51914"/>
    </source>
</evidence>
<reference evidence="10 11" key="1">
    <citation type="submission" date="2024-08" db="EMBL/GenBank/DDBJ databases">
        <title>Gnathostoma spinigerum genome.</title>
        <authorList>
            <person name="Gonzalez-Bertolin B."/>
            <person name="Monzon S."/>
            <person name="Zaballos A."/>
            <person name="Jimenez P."/>
            <person name="Dekumyoy P."/>
            <person name="Varona S."/>
            <person name="Cuesta I."/>
            <person name="Sumanam S."/>
            <person name="Adisakwattana P."/>
            <person name="Gasser R.B."/>
            <person name="Hernandez-Gonzalez A."/>
            <person name="Young N.D."/>
            <person name="Perteguer M.J."/>
        </authorList>
    </citation>
    <scope>NUCLEOTIDE SEQUENCE [LARGE SCALE GENOMIC DNA]</scope>
    <source>
        <strain evidence="10">AL3</strain>
        <tissue evidence="10">Liver</tissue>
    </source>
</reference>
<evidence type="ECO:0000256" key="1">
    <source>
        <dbReference type="ARBA" id="ARBA00004240"/>
    </source>
</evidence>
<keyword evidence="3" id="KW-0256">Endoplasmic reticulum</keyword>
<dbReference type="PROSITE" id="PS51914">
    <property type="entry name" value="MRH"/>
    <property type="match status" value="2"/>
</dbReference>
<evidence type="ECO:0000256" key="7">
    <source>
        <dbReference type="ARBA" id="ARBA00041661"/>
    </source>
</evidence>
<proteinExistence type="predicted"/>
<dbReference type="EMBL" id="JBGFUD010002255">
    <property type="protein sequence ID" value="MFH4977373.1"/>
    <property type="molecule type" value="Genomic_DNA"/>
</dbReference>
<organism evidence="10 11">
    <name type="scientific">Gnathostoma spinigerum</name>
    <dbReference type="NCBI Taxonomy" id="75299"/>
    <lineage>
        <taxon>Eukaryota</taxon>
        <taxon>Metazoa</taxon>
        <taxon>Ecdysozoa</taxon>
        <taxon>Nematoda</taxon>
        <taxon>Chromadorea</taxon>
        <taxon>Rhabditida</taxon>
        <taxon>Spirurina</taxon>
        <taxon>Gnathostomatomorpha</taxon>
        <taxon>Gnathostomatoidea</taxon>
        <taxon>Gnathostomatidae</taxon>
        <taxon>Gnathostoma</taxon>
    </lineage>
</organism>
<dbReference type="Pfam" id="PF07915">
    <property type="entry name" value="PRKCSH"/>
    <property type="match status" value="2"/>
</dbReference>
<comment type="caution">
    <text evidence="10">The sequence shown here is derived from an EMBL/GenBank/DDBJ whole genome shotgun (WGS) entry which is preliminary data.</text>
</comment>
<dbReference type="InterPro" id="IPR009011">
    <property type="entry name" value="Man6P_isomerase_rcpt-bd_dom_sf"/>
</dbReference>
<dbReference type="GO" id="GO:0005783">
    <property type="term" value="C:endoplasmic reticulum"/>
    <property type="evidence" value="ECO:0007669"/>
    <property type="project" value="UniProtKB-SubCell"/>
</dbReference>
<dbReference type="Proteomes" id="UP001608902">
    <property type="component" value="Unassembled WGS sequence"/>
</dbReference>
<evidence type="ECO:0000256" key="8">
    <source>
        <dbReference type="SAM" id="MobiDB-lite"/>
    </source>
</evidence>
<feature type="compositionally biased region" description="Acidic residues" evidence="8">
    <location>
        <begin position="210"/>
        <end position="222"/>
    </location>
</feature>